<reference evidence="7" key="1">
    <citation type="journal article" date="2019" name="Int. J. Syst. Evol. Microbiol.">
        <title>The Global Catalogue of Microorganisms (GCM) 10K type strain sequencing project: providing services to taxonomists for standard genome sequencing and annotation.</title>
        <authorList>
            <consortium name="The Broad Institute Genomics Platform"/>
            <consortium name="The Broad Institute Genome Sequencing Center for Infectious Disease"/>
            <person name="Wu L."/>
            <person name="Ma J."/>
        </authorList>
    </citation>
    <scope>NUCLEOTIDE SEQUENCE [LARGE SCALE GENOMIC DNA]</scope>
    <source>
        <strain evidence="7">JCM 9458</strain>
    </source>
</reference>
<dbReference type="InterPro" id="IPR036390">
    <property type="entry name" value="WH_DNA-bd_sf"/>
</dbReference>
<keyword evidence="1" id="KW-0805">Transcription regulation</keyword>
<dbReference type="Proteomes" id="UP001501676">
    <property type="component" value="Unassembled WGS sequence"/>
</dbReference>
<dbReference type="SUPFAM" id="SSF48008">
    <property type="entry name" value="GntR ligand-binding domain-like"/>
    <property type="match status" value="1"/>
</dbReference>
<keyword evidence="2" id="KW-0238">DNA-binding</keyword>
<dbReference type="Gene3D" id="1.10.10.10">
    <property type="entry name" value="Winged helix-like DNA-binding domain superfamily/Winged helix DNA-binding domain"/>
    <property type="match status" value="1"/>
</dbReference>
<evidence type="ECO:0000256" key="3">
    <source>
        <dbReference type="ARBA" id="ARBA00023163"/>
    </source>
</evidence>
<gene>
    <name evidence="6" type="ORF">GCM10020369_12780</name>
</gene>
<dbReference type="Pfam" id="PF07729">
    <property type="entry name" value="FCD"/>
    <property type="match status" value="1"/>
</dbReference>
<proteinExistence type="predicted"/>
<evidence type="ECO:0000256" key="2">
    <source>
        <dbReference type="ARBA" id="ARBA00023125"/>
    </source>
</evidence>
<dbReference type="SMART" id="SM00345">
    <property type="entry name" value="HTH_GNTR"/>
    <property type="match status" value="1"/>
</dbReference>
<dbReference type="InterPro" id="IPR008920">
    <property type="entry name" value="TF_FadR/GntR_C"/>
</dbReference>
<dbReference type="PANTHER" id="PTHR43537:SF5">
    <property type="entry name" value="UXU OPERON TRANSCRIPTIONAL REGULATOR"/>
    <property type="match status" value="1"/>
</dbReference>
<dbReference type="PROSITE" id="PS50949">
    <property type="entry name" value="HTH_GNTR"/>
    <property type="match status" value="1"/>
</dbReference>
<dbReference type="RefSeq" id="WP_345727025.1">
    <property type="nucleotide sequence ID" value="NZ_BAAAYN010000006.1"/>
</dbReference>
<evidence type="ECO:0000313" key="7">
    <source>
        <dbReference type="Proteomes" id="UP001501676"/>
    </source>
</evidence>
<dbReference type="InterPro" id="IPR000524">
    <property type="entry name" value="Tscrpt_reg_HTH_GntR"/>
</dbReference>
<comment type="caution">
    <text evidence="6">The sequence shown here is derived from an EMBL/GenBank/DDBJ whole genome shotgun (WGS) entry which is preliminary data.</text>
</comment>
<evidence type="ECO:0000313" key="6">
    <source>
        <dbReference type="EMBL" id="GAA3384149.1"/>
    </source>
</evidence>
<dbReference type="EMBL" id="BAAAYN010000006">
    <property type="protein sequence ID" value="GAA3384149.1"/>
    <property type="molecule type" value="Genomic_DNA"/>
</dbReference>
<dbReference type="InterPro" id="IPR036388">
    <property type="entry name" value="WH-like_DNA-bd_sf"/>
</dbReference>
<organism evidence="6 7">
    <name type="scientific">Cryptosporangium minutisporangium</name>
    <dbReference type="NCBI Taxonomy" id="113569"/>
    <lineage>
        <taxon>Bacteria</taxon>
        <taxon>Bacillati</taxon>
        <taxon>Actinomycetota</taxon>
        <taxon>Actinomycetes</taxon>
        <taxon>Cryptosporangiales</taxon>
        <taxon>Cryptosporangiaceae</taxon>
        <taxon>Cryptosporangium</taxon>
    </lineage>
</organism>
<name>A0ABP6SSX2_9ACTN</name>
<sequence length="235" mass="25983">MSARGAADLPDLDDPGGLARPTSAQQVAARIRRMIFDQRLRAGDRVPQDEIAAELRVSRVPVREAVIALDSEGWVTLRPHLGVFVNGLDEYSVRDHYELVGLVYGMVARRVSERGSEDGMSTLEDIHRRLQSAVDPDEFSELNVTFVRHLIRMTRSRRINAVFRVMTTAIVPGPFFGHFPDLIDTHKRGIQTVFDAVRAGDGAGAERAFVDLLRVETESVVALLASRGLLTDPVG</sequence>
<dbReference type="Pfam" id="PF00392">
    <property type="entry name" value="GntR"/>
    <property type="match status" value="1"/>
</dbReference>
<evidence type="ECO:0000256" key="4">
    <source>
        <dbReference type="SAM" id="MobiDB-lite"/>
    </source>
</evidence>
<keyword evidence="7" id="KW-1185">Reference proteome</keyword>
<protein>
    <submittedName>
        <fullName evidence="6">GntR family transcriptional regulator</fullName>
    </submittedName>
</protein>
<feature type="domain" description="HTH gntR-type" evidence="5">
    <location>
        <begin position="21"/>
        <end position="88"/>
    </location>
</feature>
<dbReference type="InterPro" id="IPR011711">
    <property type="entry name" value="GntR_C"/>
</dbReference>
<dbReference type="PANTHER" id="PTHR43537">
    <property type="entry name" value="TRANSCRIPTIONAL REGULATOR, GNTR FAMILY"/>
    <property type="match status" value="1"/>
</dbReference>
<accession>A0ABP6SSX2</accession>
<dbReference type="Gene3D" id="1.20.120.530">
    <property type="entry name" value="GntR ligand-binding domain-like"/>
    <property type="match status" value="1"/>
</dbReference>
<keyword evidence="3" id="KW-0804">Transcription</keyword>
<evidence type="ECO:0000259" key="5">
    <source>
        <dbReference type="PROSITE" id="PS50949"/>
    </source>
</evidence>
<feature type="region of interest" description="Disordered" evidence="4">
    <location>
        <begin position="1"/>
        <end position="20"/>
    </location>
</feature>
<dbReference type="SUPFAM" id="SSF46785">
    <property type="entry name" value="Winged helix' DNA-binding domain"/>
    <property type="match status" value="1"/>
</dbReference>
<dbReference type="CDD" id="cd07377">
    <property type="entry name" value="WHTH_GntR"/>
    <property type="match status" value="1"/>
</dbReference>
<evidence type="ECO:0000256" key="1">
    <source>
        <dbReference type="ARBA" id="ARBA00023015"/>
    </source>
</evidence>
<dbReference type="SMART" id="SM00895">
    <property type="entry name" value="FCD"/>
    <property type="match status" value="1"/>
</dbReference>